<dbReference type="Proteomes" id="UP000218418">
    <property type="component" value="Plasmid plasmid2"/>
</dbReference>
<proteinExistence type="predicted"/>
<protein>
    <recommendedName>
        <fullName evidence="1">Helicase HerA central domain-containing protein</fullName>
    </recommendedName>
</protein>
<evidence type="ECO:0000313" key="2">
    <source>
        <dbReference type="EMBL" id="BAY87791.1"/>
    </source>
</evidence>
<keyword evidence="3" id="KW-1185">Reference proteome</keyword>
<dbReference type="EMBL" id="AP018229">
    <property type="protein sequence ID" value="BAY87791.1"/>
    <property type="molecule type" value="Genomic_DNA"/>
</dbReference>
<dbReference type="InterPro" id="IPR051162">
    <property type="entry name" value="T4SS_component"/>
</dbReference>
<dbReference type="AlphaFoldDB" id="A0A1Z4M313"/>
<evidence type="ECO:0000313" key="3">
    <source>
        <dbReference type="Proteomes" id="UP000218418"/>
    </source>
</evidence>
<dbReference type="OrthoDB" id="494122at2"/>
<sequence length="1015" mass="114604">MQPKFKPVSRSLGKSLSFGSFSGRQAIILGSAFSLSFFLTSLLGFSTSTSIAVAAWAGLTCGFLSGTKPYKYWSNIYPLVPFWVKGQARYISPVKKDRLKSKKVKVARRDKAKFLHPLEDSLELITVCRIELGDFTISGFILGGDKDTTLSKLTIKFGFYCHGLNPVQASAEEFAVISRNLEEGFKNIFDSTFTICWSSFCTYSDTKKNLQGRIANQVSLESEYLDNANLARIQELAGEKKRKQVNLNVYTTFTPHIQEEKKKDFTERIFEHLGLFWLKRIENKGREINEKRLIGVLKQAAKAAKRHLQILEEMGLKPTPMSQDELWDNLCSKFGTNRIPLPHILILDDKGLREEFRKEDRYTKNLASIIGDEIHATSKLLKNGTPFADRRFVYLAAKKKYVAVLVLEEKPAGFVGDKGQIQNLWSIFSREAVYDTELITEINLADSNLVRLAQQLLTKNSLSKDFQAREKGTVEVAAQVNTEDSLDAQKRLFTGDVPLNTSVVVLLYRNTPEELDEACSYICGLIGQPAKLEREEQYAWFLWLQTLGIRREPLLSTPYYRRLMFFASEVSGVCNLTQVSRADNRGFELIAHQSNSPVFINFEKPKNMLVLGTTGSGKSLLVASMIAECLAEGMSFLIIDLPNDDGIGSFGDLTTFFNGSYFDISRESNNLLQPPDLSSIRNEEEKARRKQAYRNDVILIITQLVLSSHSLEGFLVQTIESLIPLGIKAFYKDSAIQARFEAASIAGLGSEAWSDSPTLVDLLEFFSTKYITLGYEDEFVDKALNHIRLRLQYWLASSIGRAIGFPSTFNTDAKLITFALTNIQSEKEAEILGLSAYMAASRQSLSSQNSAFFMDEASVLLKFVSLSRLVGRKCATARKQGSRVILAGQDADSIAESEAGEQILQNMPLRLIGRIVPGASQSYVDTLGIPKSIITENESFEPNVRESYTRWLLDYQNTYIHCRYYPSYPMLALTANSREEQAIRNQFKARYKDKFDWLTQYYRYYKSSLKNGRNI</sequence>
<organism evidence="2 3">
    <name type="scientific">Calothrix parasitica NIES-267</name>
    <dbReference type="NCBI Taxonomy" id="1973488"/>
    <lineage>
        <taxon>Bacteria</taxon>
        <taxon>Bacillati</taxon>
        <taxon>Cyanobacteriota</taxon>
        <taxon>Cyanophyceae</taxon>
        <taxon>Nostocales</taxon>
        <taxon>Calotrichaceae</taxon>
        <taxon>Calothrix</taxon>
    </lineage>
</organism>
<evidence type="ECO:0000259" key="1">
    <source>
        <dbReference type="Pfam" id="PF01935"/>
    </source>
</evidence>
<dbReference type="PANTHER" id="PTHR30121">
    <property type="entry name" value="UNCHARACTERIZED PROTEIN YJGR-RELATED"/>
    <property type="match status" value="1"/>
</dbReference>
<dbReference type="InterPro" id="IPR002789">
    <property type="entry name" value="HerA_central"/>
</dbReference>
<dbReference type="Pfam" id="PF01935">
    <property type="entry name" value="DUF87"/>
    <property type="match status" value="1"/>
</dbReference>
<dbReference type="Gene3D" id="3.40.50.300">
    <property type="entry name" value="P-loop containing nucleotide triphosphate hydrolases"/>
    <property type="match status" value="2"/>
</dbReference>
<reference evidence="2 3" key="1">
    <citation type="submission" date="2017-06" db="EMBL/GenBank/DDBJ databases">
        <title>Genome sequencing of cyanobaciteial culture collection at National Institute for Environmental Studies (NIES).</title>
        <authorList>
            <person name="Hirose Y."/>
            <person name="Shimura Y."/>
            <person name="Fujisawa T."/>
            <person name="Nakamura Y."/>
            <person name="Kawachi M."/>
        </authorList>
    </citation>
    <scope>NUCLEOTIDE SEQUENCE [LARGE SCALE GENOMIC DNA]</scope>
    <source>
        <strain evidence="2 3">NIES-267</strain>
        <plasmid evidence="3">Plasmid2 dna</plasmid>
    </source>
</reference>
<dbReference type="PANTHER" id="PTHR30121:SF6">
    <property type="entry name" value="SLR6007 PROTEIN"/>
    <property type="match status" value="1"/>
</dbReference>
<dbReference type="SUPFAM" id="SSF52540">
    <property type="entry name" value="P-loop containing nucleoside triphosphate hydrolases"/>
    <property type="match status" value="1"/>
</dbReference>
<keyword evidence="2" id="KW-0614">Plasmid</keyword>
<gene>
    <name evidence="2" type="ORF">NIES267_73150</name>
</gene>
<accession>A0A1Z4M313</accession>
<name>A0A1Z4M313_9CYAN</name>
<feature type="domain" description="Helicase HerA central" evidence="1">
    <location>
        <begin position="593"/>
        <end position="644"/>
    </location>
</feature>
<dbReference type="InterPro" id="IPR027417">
    <property type="entry name" value="P-loop_NTPase"/>
</dbReference>
<geneLocation type="plasmid" evidence="3">
    <name>Plasmid2 dna</name>
</geneLocation>